<dbReference type="PANTHER" id="PTHR37533:SF2">
    <property type="entry name" value="FLAGELLAR HOOK-LENGTH CONTROL PROTEIN"/>
    <property type="match status" value="1"/>
</dbReference>
<reference evidence="3" key="1">
    <citation type="submission" date="2009-07" db="EMBL/GenBank/DDBJ databases">
        <title>Complete sequence of Geobacter sp. M21.</title>
        <authorList>
            <consortium name="US DOE Joint Genome Institute"/>
            <person name="Lucas S."/>
            <person name="Copeland A."/>
            <person name="Lapidus A."/>
            <person name="Glavina del Rio T."/>
            <person name="Dalin E."/>
            <person name="Tice H."/>
            <person name="Bruce D."/>
            <person name="Goodwin L."/>
            <person name="Pitluck S."/>
            <person name="Saunders E."/>
            <person name="Brettin T."/>
            <person name="Detter J.C."/>
            <person name="Han C."/>
            <person name="Larimer F."/>
            <person name="Land M."/>
            <person name="Hauser L."/>
            <person name="Kyrpides N."/>
            <person name="Ovchinnikova G."/>
            <person name="Lovley D."/>
        </authorList>
    </citation>
    <scope>NUCLEOTIDE SEQUENCE [LARGE SCALE GENOMIC DNA]</scope>
    <source>
        <strain evidence="3">M21</strain>
    </source>
</reference>
<evidence type="ECO:0000313" key="3">
    <source>
        <dbReference type="EMBL" id="ACT19933.1"/>
    </source>
</evidence>
<feature type="region of interest" description="Disordered" evidence="1">
    <location>
        <begin position="354"/>
        <end position="445"/>
    </location>
</feature>
<gene>
    <name evidence="3" type="ordered locus">GM21_3916</name>
</gene>
<feature type="compositionally biased region" description="Low complexity" evidence="1">
    <location>
        <begin position="478"/>
        <end position="498"/>
    </location>
</feature>
<name>C6E8E2_GEOSM</name>
<feature type="compositionally biased region" description="Basic and acidic residues" evidence="1">
    <location>
        <begin position="411"/>
        <end position="422"/>
    </location>
</feature>
<dbReference type="KEGG" id="gem:GM21_3916"/>
<dbReference type="HOGENOM" id="CLU_417843_0_0_7"/>
<dbReference type="PANTHER" id="PTHR37533">
    <property type="entry name" value="FLAGELLAR HOOK-LENGTH CONTROL PROTEIN"/>
    <property type="match status" value="1"/>
</dbReference>
<dbReference type="CDD" id="cd17470">
    <property type="entry name" value="T3SS_Flik_C"/>
    <property type="match status" value="1"/>
</dbReference>
<keyword evidence="3" id="KW-0282">Flagellum</keyword>
<feature type="domain" description="Flagellar hook-length control protein-like C-terminal" evidence="2">
    <location>
        <begin position="527"/>
        <end position="609"/>
    </location>
</feature>
<feature type="region of interest" description="Disordered" evidence="1">
    <location>
        <begin position="469"/>
        <end position="516"/>
    </location>
</feature>
<dbReference type="EMBL" id="CP001661">
    <property type="protein sequence ID" value="ACT19933.1"/>
    <property type="molecule type" value="Genomic_DNA"/>
</dbReference>
<dbReference type="AlphaFoldDB" id="C6E8E2"/>
<evidence type="ECO:0000256" key="1">
    <source>
        <dbReference type="SAM" id="MobiDB-lite"/>
    </source>
</evidence>
<dbReference type="Pfam" id="PF02120">
    <property type="entry name" value="Flg_hook"/>
    <property type="match status" value="1"/>
</dbReference>
<dbReference type="InterPro" id="IPR021136">
    <property type="entry name" value="Flagellar_hook_control-like_C"/>
</dbReference>
<keyword evidence="3" id="KW-0969">Cilium</keyword>
<feature type="region of interest" description="Disordered" evidence="1">
    <location>
        <begin position="284"/>
        <end position="327"/>
    </location>
</feature>
<organism evidence="3">
    <name type="scientific">Geobacter sp. (strain M21)</name>
    <dbReference type="NCBI Taxonomy" id="443144"/>
    <lineage>
        <taxon>Bacteria</taxon>
        <taxon>Pseudomonadati</taxon>
        <taxon>Thermodesulfobacteriota</taxon>
        <taxon>Desulfuromonadia</taxon>
        <taxon>Geobacterales</taxon>
        <taxon>Geobacteraceae</taxon>
        <taxon>Geobacter</taxon>
    </lineage>
</organism>
<protein>
    <submittedName>
        <fullName evidence="3">Flagellar hook-length control protein</fullName>
    </submittedName>
</protein>
<feature type="compositionally biased region" description="Polar residues" evidence="1">
    <location>
        <begin position="356"/>
        <end position="370"/>
    </location>
</feature>
<dbReference type="InterPro" id="IPR052563">
    <property type="entry name" value="FliK"/>
</dbReference>
<dbReference type="InterPro" id="IPR038610">
    <property type="entry name" value="FliK-like_C_sf"/>
</dbReference>
<dbReference type="STRING" id="443144.GM21_3916"/>
<dbReference type="OrthoDB" id="5432473at2"/>
<proteinExistence type="predicted"/>
<keyword evidence="3" id="KW-0966">Cell projection</keyword>
<evidence type="ECO:0000259" key="2">
    <source>
        <dbReference type="Pfam" id="PF02120"/>
    </source>
</evidence>
<dbReference type="eggNOG" id="COG3144">
    <property type="taxonomic scope" value="Bacteria"/>
</dbReference>
<feature type="compositionally biased region" description="Low complexity" evidence="1">
    <location>
        <begin position="428"/>
        <end position="445"/>
    </location>
</feature>
<accession>C6E8E2</accession>
<dbReference type="Gene3D" id="3.30.750.140">
    <property type="match status" value="1"/>
</dbReference>
<sequence length="656" mass="66550">MMIANATFVTEAVPVAATAPGSGTAATAGEGGGLFQQLLQGMQPAGSGETAAAATAVPAAQTEAGATKAEVAEQMAAANLVLPEAAQEMAPVNPAPSRSATGGARLQLVMTWQALKSDLAAKPELGGIPAGAETATAAAEVAAAGEMLPEVKTTDGEGDDEAPVQAASPNTAGVELAAAVVAQSAPKAAAVEEGAVPRGLEVAAGKVEAARERRGTEAPVAAGANALSRLEELQQRAMEQLAAKAQTVQRPAENAVAPGADQQERLAAITAGLELDQKVEQAELPQEKGRALTGATEGAQQAKAPQPALEADGAARPGLSAQPAPEAGAKTAAAGFVATPLKGAAPEVLAPVGEQDATQEQQASNGSNPGTAEVTAQAAPKAKVQGEVLPPRQGANPEAPRPEAAQGNERTTQRRESQHGGEKTVPLEGAESAGQPAAAGAAAQDLSGAKGAPVVSAAITPGELRGAEGSQFKEQGHRQQGQEGQNAQLQGAAVGAQGSTAETAAPESHQSATRSALHEHILSQVKEGVVTHDGKGNGQMSIRLNPGELGELKIQVRMEDNRLKVEVQADNRMVKDLLMSNLDSLKEALSGKNLAMYGFNVSTGSGGFQQPLYEERGNQRQQSASRFARGGGYDAPQETRVNYLTAEVNNLLDVRF</sequence>